<dbReference type="GO" id="GO:0004368">
    <property type="term" value="F:glycerol-3-phosphate dehydrogenase (quinone) activity"/>
    <property type="evidence" value="ECO:0007669"/>
    <property type="project" value="InterPro"/>
</dbReference>
<organism evidence="9 10">
    <name type="scientific">Aidingimonas halophila</name>
    <dbReference type="NCBI Taxonomy" id="574349"/>
    <lineage>
        <taxon>Bacteria</taxon>
        <taxon>Pseudomonadati</taxon>
        <taxon>Pseudomonadota</taxon>
        <taxon>Gammaproteobacteria</taxon>
        <taxon>Oceanospirillales</taxon>
        <taxon>Halomonadaceae</taxon>
        <taxon>Aidingimonas</taxon>
    </lineage>
</organism>
<feature type="region of interest" description="Disordered" evidence="6">
    <location>
        <begin position="356"/>
        <end position="377"/>
    </location>
</feature>
<dbReference type="GO" id="GO:0046168">
    <property type="term" value="P:glycerol-3-phosphate catabolic process"/>
    <property type="evidence" value="ECO:0007669"/>
    <property type="project" value="TreeGrafter"/>
</dbReference>
<evidence type="ECO:0000313" key="10">
    <source>
        <dbReference type="Proteomes" id="UP000198500"/>
    </source>
</evidence>
<dbReference type="SUPFAM" id="SSF51905">
    <property type="entry name" value="FAD/NAD(P)-binding domain"/>
    <property type="match status" value="1"/>
</dbReference>
<keyword evidence="4" id="KW-0274">FAD</keyword>
<evidence type="ECO:0000256" key="4">
    <source>
        <dbReference type="ARBA" id="ARBA00022827"/>
    </source>
</evidence>
<dbReference type="AlphaFoldDB" id="A0A1H3FSA0"/>
<gene>
    <name evidence="9" type="ORF">SAMN05443545_108133</name>
</gene>
<dbReference type="Gene3D" id="1.10.8.870">
    <property type="entry name" value="Alpha-glycerophosphate oxidase, cap domain"/>
    <property type="match status" value="1"/>
</dbReference>
<dbReference type="Gene3D" id="3.30.9.10">
    <property type="entry name" value="D-Amino Acid Oxidase, subunit A, domain 2"/>
    <property type="match status" value="1"/>
</dbReference>
<comment type="similarity">
    <text evidence="2">Belongs to the FAD-dependent glycerol-3-phosphate dehydrogenase family.</text>
</comment>
<dbReference type="InterPro" id="IPR006076">
    <property type="entry name" value="FAD-dep_OxRdtase"/>
</dbReference>
<dbReference type="InterPro" id="IPR038299">
    <property type="entry name" value="DAO_C_sf"/>
</dbReference>
<proteinExistence type="inferred from homology"/>
<feature type="domain" description="FAD dependent oxidoreductase" evidence="7">
    <location>
        <begin position="20"/>
        <end position="361"/>
    </location>
</feature>
<dbReference type="RefSeq" id="WP_175529871.1">
    <property type="nucleotide sequence ID" value="NZ_BMXH01000015.1"/>
</dbReference>
<dbReference type="Pfam" id="PF01266">
    <property type="entry name" value="DAO"/>
    <property type="match status" value="1"/>
</dbReference>
<reference evidence="9 10" key="1">
    <citation type="submission" date="2016-10" db="EMBL/GenBank/DDBJ databases">
        <authorList>
            <person name="de Groot N.N."/>
        </authorList>
    </citation>
    <scope>NUCLEOTIDE SEQUENCE [LARGE SCALE GENOMIC DNA]</scope>
    <source>
        <strain evidence="9 10">DSM 19219</strain>
    </source>
</reference>
<evidence type="ECO:0000256" key="3">
    <source>
        <dbReference type="ARBA" id="ARBA00022630"/>
    </source>
</evidence>
<evidence type="ECO:0000256" key="2">
    <source>
        <dbReference type="ARBA" id="ARBA00007330"/>
    </source>
</evidence>
<evidence type="ECO:0000313" key="9">
    <source>
        <dbReference type="EMBL" id="SDX93943.1"/>
    </source>
</evidence>
<keyword evidence="10" id="KW-1185">Reference proteome</keyword>
<name>A0A1H3FSA0_9GAMM</name>
<evidence type="ECO:0000259" key="8">
    <source>
        <dbReference type="Pfam" id="PF16901"/>
    </source>
</evidence>
<protein>
    <submittedName>
        <fullName evidence="9">Glycerol-3-phosphate dehydrogenase</fullName>
    </submittedName>
</protein>
<dbReference type="STRING" id="574349.SAMN05443545_108133"/>
<dbReference type="InterPro" id="IPR000447">
    <property type="entry name" value="G3P_DH_FAD-dep"/>
</dbReference>
<evidence type="ECO:0000256" key="1">
    <source>
        <dbReference type="ARBA" id="ARBA00001974"/>
    </source>
</evidence>
<feature type="domain" description="Alpha-glycerophosphate oxidase C-terminal" evidence="8">
    <location>
        <begin position="417"/>
        <end position="540"/>
    </location>
</feature>
<evidence type="ECO:0000259" key="7">
    <source>
        <dbReference type="Pfam" id="PF01266"/>
    </source>
</evidence>
<keyword evidence="5" id="KW-0560">Oxidoreductase</keyword>
<dbReference type="EMBL" id="FNNI01000008">
    <property type="protein sequence ID" value="SDX93943.1"/>
    <property type="molecule type" value="Genomic_DNA"/>
</dbReference>
<evidence type="ECO:0000256" key="5">
    <source>
        <dbReference type="ARBA" id="ARBA00023002"/>
    </source>
</evidence>
<dbReference type="PANTHER" id="PTHR11985:SF15">
    <property type="entry name" value="GLYCEROL-3-PHOSPHATE DEHYDROGENASE, MITOCHONDRIAL"/>
    <property type="match status" value="1"/>
</dbReference>
<sequence length="575" mass="64338">MTPSRQRWVDALKSRKHCSVLIVGAGINGAGLFRELALQDIDVTLIDRNDFCAGASAAPSRLIHGGLKYLETGEFRLVAESALERNLLLRNAPHYVKPLRTAVPIRSWFGGILPSVKRFLGRPAKLHDRGLLITELGMALYDFFGRHHRSMPRHHMALKRKTRARFPDIRPDIIATATYYDATVTQPERLNYELIADALRESDQAVALNYMALESRQANTITLRDTLSGDRHHLEADIVINAGGAWIDRINHALGHPTHYIGGTKGSHLILEHPDLARQLDGGMVYFGTEDGRICLAYPFLGNVLIGSTDLPCDDPDTASCDEDELEYMLNAVQELFPTLTIERSQVRYRYSGVRPLPASDADNPGEVSRDHSIQEDDLDGGPTVLSLIGGKWTTFRGFSEEVGNRVLTLQHRQRTCTTRDRPIGGGRQFPSVDSQYGWCKRLADANDIALDRARTLLQRYGTQAESVASWCHRHPDRALQSLPDYTEQELIHLCEQECVGTLADILFRRLPIALSGRLTAEVIHEVADVMARHLGWSEEYRNDVGERTLALAAQHHGISRRPPATYRQTTQSVS</sequence>
<dbReference type="Pfam" id="PF16901">
    <property type="entry name" value="DAO_C"/>
    <property type="match status" value="1"/>
</dbReference>
<dbReference type="PRINTS" id="PR01001">
    <property type="entry name" value="FADG3PDH"/>
</dbReference>
<evidence type="ECO:0000256" key="6">
    <source>
        <dbReference type="SAM" id="MobiDB-lite"/>
    </source>
</evidence>
<keyword evidence="3" id="KW-0285">Flavoprotein</keyword>
<comment type="cofactor">
    <cofactor evidence="1">
        <name>FAD</name>
        <dbReference type="ChEBI" id="CHEBI:57692"/>
    </cofactor>
</comment>
<dbReference type="Proteomes" id="UP000198500">
    <property type="component" value="Unassembled WGS sequence"/>
</dbReference>
<dbReference type="InterPro" id="IPR036188">
    <property type="entry name" value="FAD/NAD-bd_sf"/>
</dbReference>
<accession>A0A1H3FSA0</accession>
<dbReference type="Gene3D" id="3.50.50.60">
    <property type="entry name" value="FAD/NAD(P)-binding domain"/>
    <property type="match status" value="1"/>
</dbReference>
<dbReference type="InterPro" id="IPR031656">
    <property type="entry name" value="DAO_C"/>
</dbReference>
<feature type="region of interest" description="Disordered" evidence="6">
    <location>
        <begin position="555"/>
        <end position="575"/>
    </location>
</feature>
<dbReference type="PANTHER" id="PTHR11985">
    <property type="entry name" value="GLYCEROL-3-PHOSPHATE DEHYDROGENASE"/>
    <property type="match status" value="1"/>
</dbReference>